<keyword evidence="4" id="KW-1185">Reference proteome</keyword>
<comment type="caution">
    <text evidence="3">The sequence shown here is derived from an EMBL/GenBank/DDBJ whole genome shotgun (WGS) entry which is preliminary data.</text>
</comment>
<name>A0ABU7TMP3_9HYPH</name>
<accession>A0ABU7TMP3</accession>
<evidence type="ECO:0000313" key="3">
    <source>
        <dbReference type="EMBL" id="MEE7491078.1"/>
    </source>
</evidence>
<reference evidence="3 4" key="1">
    <citation type="journal article" date="2012" name="Genet. Mol. Biol.">
        <title>Analysis of 16S rRNA and mxaF genes revealing insights into Methylobacterium niche-specific plant association.</title>
        <authorList>
            <person name="Dourado M.N."/>
            <person name="Andreote F.D."/>
            <person name="Dini-Andreote F."/>
            <person name="Conti R."/>
            <person name="Araujo J.M."/>
            <person name="Araujo W.L."/>
        </authorList>
    </citation>
    <scope>NUCLEOTIDE SEQUENCE [LARGE SCALE GENOMIC DNA]</scope>
    <source>
        <strain evidence="3 4">TC3-10</strain>
    </source>
</reference>
<evidence type="ECO:0000256" key="1">
    <source>
        <dbReference type="SAM" id="MobiDB-lite"/>
    </source>
</evidence>
<organism evidence="3 4">
    <name type="scientific">Methylobacterium oryzae</name>
    <dbReference type="NCBI Taxonomy" id="334852"/>
    <lineage>
        <taxon>Bacteria</taxon>
        <taxon>Pseudomonadati</taxon>
        <taxon>Pseudomonadota</taxon>
        <taxon>Alphaproteobacteria</taxon>
        <taxon>Hyphomicrobiales</taxon>
        <taxon>Methylobacteriaceae</taxon>
        <taxon>Methylobacterium</taxon>
    </lineage>
</organism>
<dbReference type="Gene3D" id="3.90.1340.10">
    <property type="entry name" value="Phage tail collar domain"/>
    <property type="match status" value="1"/>
</dbReference>
<dbReference type="InterPro" id="IPR011083">
    <property type="entry name" value="Phage_tail_collar_dom"/>
</dbReference>
<sequence length="414" mass="43111">MPGAINWDVAPSGNDVSDPPIIFNEGQPAKTINDAMRALMASMKLWMLDNAGVNQAYGSDAYTVITRQGVSAKVAAQAHTLKFRTTTTNLNPCTLCADGNTPKPWLRWDGTQFGPGDIGQNVVWSVVYDPDAQVYRTLSPTTEQAGAIKAFGGPNAPSGWEICDGRPVSRTSYAALLAAISTFWGNGDGFTTFNLPDLRGRSLFGANRGLNLLSGAGGLVGSLGYLGGGEVVAMLPNQMPRHMHTSTMSPAGFFQPNIQSAGSHNHGGTNIDGAHDHTGSTNVTGNHAHVGTTDISGDHAHVVQYGYGLVSTATPNNAQVVTGINLGSQGNGQTTQSGPHVHTFTTVATGNHAHSFGTDPGGTHSHGIQLDGSHVHTIDPTPNHTHTLVIDTAGSGDPHPNVPPGAVVTWAIKT</sequence>
<proteinExistence type="predicted"/>
<protein>
    <submittedName>
        <fullName evidence="3">Phage tail protein</fullName>
    </submittedName>
</protein>
<feature type="region of interest" description="Disordered" evidence="1">
    <location>
        <begin position="1"/>
        <end position="20"/>
    </location>
</feature>
<dbReference type="InterPro" id="IPR037053">
    <property type="entry name" value="Phage_tail_collar_dom_sf"/>
</dbReference>
<gene>
    <name evidence="3" type="ORF">MOTC310_11650</name>
</gene>
<evidence type="ECO:0000259" key="2">
    <source>
        <dbReference type="Pfam" id="PF07484"/>
    </source>
</evidence>
<dbReference type="SUPFAM" id="SSF88874">
    <property type="entry name" value="Receptor-binding domain of short tail fibre protein gp12"/>
    <property type="match status" value="1"/>
</dbReference>
<dbReference type="RefSeq" id="WP_331301865.1">
    <property type="nucleotide sequence ID" value="NZ_MLCA01000006.1"/>
</dbReference>
<feature type="domain" description="Phage tail collar" evidence="2">
    <location>
        <begin position="146"/>
        <end position="202"/>
    </location>
</feature>
<dbReference type="Proteomes" id="UP001355206">
    <property type="component" value="Unassembled WGS sequence"/>
</dbReference>
<evidence type="ECO:0000313" key="4">
    <source>
        <dbReference type="Proteomes" id="UP001355206"/>
    </source>
</evidence>
<dbReference type="Pfam" id="PF07484">
    <property type="entry name" value="Collar"/>
    <property type="match status" value="1"/>
</dbReference>
<dbReference type="EMBL" id="MLCA01000006">
    <property type="protein sequence ID" value="MEE7491078.1"/>
    <property type="molecule type" value="Genomic_DNA"/>
</dbReference>